<feature type="region of interest" description="Disordered" evidence="4">
    <location>
        <begin position="1108"/>
        <end position="1197"/>
    </location>
</feature>
<evidence type="ECO:0000256" key="2">
    <source>
        <dbReference type="ARBA" id="ARBA00005988"/>
    </source>
</evidence>
<feature type="region of interest" description="Disordered" evidence="4">
    <location>
        <begin position="587"/>
        <end position="638"/>
    </location>
</feature>
<dbReference type="InterPro" id="IPR050821">
    <property type="entry name" value="Cytosolic_carboxypeptidase"/>
</dbReference>
<evidence type="ECO:0000259" key="5">
    <source>
        <dbReference type="PROSITE" id="PS52035"/>
    </source>
</evidence>
<dbReference type="SUPFAM" id="SSF53187">
    <property type="entry name" value="Zn-dependent exopeptidases"/>
    <property type="match status" value="1"/>
</dbReference>
<feature type="region of interest" description="Disordered" evidence="4">
    <location>
        <begin position="1222"/>
        <end position="1402"/>
    </location>
</feature>
<reference evidence="6" key="1">
    <citation type="submission" date="2021-01" db="EMBL/GenBank/DDBJ databases">
        <authorList>
            <person name="Corre E."/>
            <person name="Pelletier E."/>
            <person name="Niang G."/>
            <person name="Scheremetjew M."/>
            <person name="Finn R."/>
            <person name="Kale V."/>
            <person name="Holt S."/>
            <person name="Cochrane G."/>
            <person name="Meng A."/>
            <person name="Brown T."/>
            <person name="Cohen L."/>
        </authorList>
    </citation>
    <scope>NUCLEOTIDE SEQUENCE</scope>
    <source>
        <strain evidence="6">NIES-381</strain>
    </source>
</reference>
<feature type="region of interest" description="Disordered" evidence="4">
    <location>
        <begin position="846"/>
        <end position="896"/>
    </location>
</feature>
<dbReference type="GO" id="GO:0008270">
    <property type="term" value="F:zinc ion binding"/>
    <property type="evidence" value="ECO:0007669"/>
    <property type="project" value="InterPro"/>
</dbReference>
<feature type="region of interest" description="Disordered" evidence="4">
    <location>
        <begin position="509"/>
        <end position="530"/>
    </location>
</feature>
<evidence type="ECO:0000313" key="6">
    <source>
        <dbReference type="EMBL" id="CAD8993849.1"/>
    </source>
</evidence>
<feature type="compositionally biased region" description="Acidic residues" evidence="4">
    <location>
        <begin position="868"/>
        <end position="883"/>
    </location>
</feature>
<feature type="compositionally biased region" description="Low complexity" evidence="4">
    <location>
        <begin position="711"/>
        <end position="730"/>
    </location>
</feature>
<feature type="compositionally biased region" description="Low complexity" evidence="4">
    <location>
        <begin position="739"/>
        <end position="750"/>
    </location>
</feature>
<evidence type="ECO:0000256" key="4">
    <source>
        <dbReference type="SAM" id="MobiDB-lite"/>
    </source>
</evidence>
<feature type="region of interest" description="Disordered" evidence="4">
    <location>
        <begin position="912"/>
        <end position="976"/>
    </location>
</feature>
<feature type="compositionally biased region" description="Basic and acidic residues" evidence="4">
    <location>
        <begin position="1158"/>
        <end position="1167"/>
    </location>
</feature>
<feature type="region of interest" description="Disordered" evidence="4">
    <location>
        <begin position="549"/>
        <end position="573"/>
    </location>
</feature>
<gene>
    <name evidence="6" type="ORF">EGYM00392_LOCUS4899</name>
</gene>
<protein>
    <recommendedName>
        <fullName evidence="5">Peptidase M14 domain-containing protein</fullName>
    </recommendedName>
</protein>
<name>A0A7S1HWW0_9EUGL</name>
<dbReference type="InterPro" id="IPR040626">
    <property type="entry name" value="Pepdidase_M14_N"/>
</dbReference>
<feature type="compositionally biased region" description="Low complexity" evidence="4">
    <location>
        <begin position="846"/>
        <end position="859"/>
    </location>
</feature>
<dbReference type="Pfam" id="PF18027">
    <property type="entry name" value="Pepdidase_M14_N"/>
    <property type="match status" value="1"/>
</dbReference>
<dbReference type="PANTHER" id="PTHR12756">
    <property type="entry name" value="CYTOSOLIC CARBOXYPEPTIDASE"/>
    <property type="match status" value="1"/>
</dbReference>
<proteinExistence type="inferred from homology"/>
<feature type="compositionally biased region" description="Polar residues" evidence="4">
    <location>
        <begin position="1047"/>
        <end position="1058"/>
    </location>
</feature>
<feature type="region of interest" description="Disordered" evidence="4">
    <location>
        <begin position="1032"/>
        <end position="1069"/>
    </location>
</feature>
<dbReference type="Gene3D" id="2.60.40.3120">
    <property type="match status" value="1"/>
</dbReference>
<dbReference type="Pfam" id="PF00246">
    <property type="entry name" value="Peptidase_M14"/>
    <property type="match status" value="1"/>
</dbReference>
<dbReference type="GO" id="GO:0006508">
    <property type="term" value="P:proteolysis"/>
    <property type="evidence" value="ECO:0007669"/>
    <property type="project" value="InterPro"/>
</dbReference>
<feature type="region of interest" description="Disordered" evidence="4">
    <location>
        <begin position="711"/>
        <end position="789"/>
    </location>
</feature>
<feature type="domain" description="Peptidase M14" evidence="5">
    <location>
        <begin position="188"/>
        <end position="468"/>
    </location>
</feature>
<evidence type="ECO:0000256" key="1">
    <source>
        <dbReference type="ARBA" id="ARBA00001947"/>
    </source>
</evidence>
<organism evidence="6">
    <name type="scientific">Eutreptiella gymnastica</name>
    <dbReference type="NCBI Taxonomy" id="73025"/>
    <lineage>
        <taxon>Eukaryota</taxon>
        <taxon>Discoba</taxon>
        <taxon>Euglenozoa</taxon>
        <taxon>Euglenida</taxon>
        <taxon>Spirocuta</taxon>
        <taxon>Euglenophyceae</taxon>
        <taxon>Eutreptiales</taxon>
        <taxon>Eutreptiaceae</taxon>
        <taxon>Eutreptiella</taxon>
    </lineage>
</organism>
<feature type="compositionally biased region" description="Polar residues" evidence="4">
    <location>
        <begin position="614"/>
        <end position="633"/>
    </location>
</feature>
<dbReference type="PANTHER" id="PTHR12756:SF11">
    <property type="entry name" value="CYTOSOLIC CARBOXYPEPTIDASE 1"/>
    <property type="match status" value="1"/>
</dbReference>
<comment type="similarity">
    <text evidence="2 3">Belongs to the peptidase M14 family.</text>
</comment>
<feature type="active site" description="Proton donor/acceptor" evidence="3">
    <location>
        <position position="431"/>
    </location>
</feature>
<dbReference type="InterPro" id="IPR000834">
    <property type="entry name" value="Peptidase_M14"/>
</dbReference>
<accession>A0A7S1HWW0</accession>
<evidence type="ECO:0000256" key="3">
    <source>
        <dbReference type="PROSITE-ProRule" id="PRU01379"/>
    </source>
</evidence>
<dbReference type="EMBL" id="HBGA01012785">
    <property type="protein sequence ID" value="CAD8993849.1"/>
    <property type="molecule type" value="Transcribed_RNA"/>
</dbReference>
<feature type="compositionally biased region" description="Polar residues" evidence="4">
    <location>
        <begin position="762"/>
        <end position="787"/>
    </location>
</feature>
<feature type="compositionally biased region" description="Low complexity" evidence="4">
    <location>
        <begin position="921"/>
        <end position="942"/>
    </location>
</feature>
<dbReference type="GO" id="GO:0004181">
    <property type="term" value="F:metallocarboxypeptidase activity"/>
    <property type="evidence" value="ECO:0007669"/>
    <property type="project" value="InterPro"/>
</dbReference>
<feature type="compositionally biased region" description="Basic and acidic residues" evidence="4">
    <location>
        <begin position="1184"/>
        <end position="1197"/>
    </location>
</feature>
<comment type="cofactor">
    <cofactor evidence="1">
        <name>Zn(2+)</name>
        <dbReference type="ChEBI" id="CHEBI:29105"/>
    </cofactor>
</comment>
<dbReference type="Gene3D" id="3.40.630.10">
    <property type="entry name" value="Zn peptidases"/>
    <property type="match status" value="1"/>
</dbReference>
<sequence length="1402" mass="149818">MKRSGYEDEFSSDLFEGVSADQQELVRRRSGQFHSRVPTHNKVVYDKRAKENQTGQHADSLYFSSEFESGNLERCVQIFTNEYDLDLTCENTCKGKATSQWYYFSVANMKPQKYTFNILGFVKPASLYNTGLRPYLYSKKVKVWSVVGTDVCYFKHRTLKRKSLDTFVLSFDIEFTTSKDVVFFAYCFPFTYCDLQSYLDALEAASKRQNYHELKRKVLCETLQKRRCDVIKIKKKRGPNDEKVRKYIVFTCRVHPGETNSSWVLKGVLDFLTSNKSYSRDLLSHYSVVCIPMLNPDGVVVGNYRTDGTGYDLNRMWKNPTAALHPTIYYTKQLIKKLMQKGEVSFFFDLHGHSRKQNMFAYGCPFKHSKSSTKYIPKHPHEEKVFPYMLAKICTEFSFPGCSFNNNKKKEGTARMVNAIEMGIPLSYTIEASFVGPSYNNSSVISNFELVQYQEMGMQICKTLYECTQPKQTMVNAVVRELVLLAATGQISTSGCTVPVPTINPDALALTQGPAGTSAKSPDAGPVSGSKQRLIGAIAHGAVAQAIDTKILSPRNKSHHWDRGEENSGQASPVIAKGPLASFLNQPIEDDEDAPAPPRGRPSQKTGELPERPMSSSTKPRALSASVTMSPTLSGAGVHQRARSTVAVAASSPTSVSGGSQPALTISALITSLSSFFSLSPSSAGPASGPAAYIASSSSASATQGLLCPPTSCSSRASTSSRSSDTGSPAPAVPVLGPSSGRSSVASNASMTSCGPEGSAPATISTSSTGLASPSHVQHSCPNQGSLSRDPGAVVAAAVAAAASMVVIVMSPFARAAQGNGLCPGGDDLLSNGSLHSADAVGTDTATGITEAETGCTETEATDRSEAEDGGYTEDDDNSDSEEGTYPIPPPPSRSVRDTLEEAARRASILQEFTGLHRDSTSSVPGTPTTGGASPTGPQSPTRLSASSTPPPVLGPAFACMSPEAGPPLRGASRARGRAMQPIMHTESSDAESIRSLEMVLHEGGGHPLEEPHPAPLGGPTRIVFPRQPQPLASIRQNTPPHHHSTTPRSLATPQQAYRTKPRGLAASAGQAKTLKYLPVNIGLAGISYRPAGPQLAGPVGVRLAPEAEDEAAGSTMEPPVECDDMGGAQSVGGKRVRKKKRRPTDTIPATSSTALRFDPRGHDPRGQSKSVVHPNPIASSTDPRPKIKDHERESSKKWYMRRSSILLQRVRDDQSKYRLATEGEGACSSDGVALPDSVDPKAYADYPNPLRSRGTTGGSTRPADLRALVSGNTPTADPVSSSVSSSGGARITKSATSNKRVGSRPSMILETTAEDGLGLHIGEVPPSQTSDPTRRPHTARNAGPAVPSNEVLRSSVAPRIRSPGPVLRSKVINPESAGVGPGTGRTFPRSPGPRSELRVSP</sequence>
<dbReference type="PROSITE" id="PS52035">
    <property type="entry name" value="PEPTIDASE_M14"/>
    <property type="match status" value="1"/>
</dbReference>